<keyword evidence="13" id="KW-0324">Glycolysis</keyword>
<keyword evidence="10 17" id="KW-0418">Kinase</keyword>
<name>A0A1V1P8G0_9BACT</name>
<evidence type="ECO:0000256" key="6">
    <source>
        <dbReference type="ARBA" id="ARBA00022533"/>
    </source>
</evidence>
<dbReference type="InterPro" id="IPR015912">
    <property type="entry name" value="Phosphofructokinase_CS"/>
</dbReference>
<dbReference type="GO" id="GO:0016208">
    <property type="term" value="F:AMP binding"/>
    <property type="evidence" value="ECO:0007669"/>
    <property type="project" value="TreeGrafter"/>
</dbReference>
<evidence type="ECO:0000259" key="16">
    <source>
        <dbReference type="Pfam" id="PF00365"/>
    </source>
</evidence>
<evidence type="ECO:0000256" key="13">
    <source>
        <dbReference type="ARBA" id="ARBA00023152"/>
    </source>
</evidence>
<evidence type="ECO:0000256" key="12">
    <source>
        <dbReference type="ARBA" id="ARBA00022842"/>
    </source>
</evidence>
<dbReference type="Proteomes" id="UP000189670">
    <property type="component" value="Unassembled WGS sequence"/>
</dbReference>
<dbReference type="InterPro" id="IPR000023">
    <property type="entry name" value="Phosphofructokinase_dom"/>
</dbReference>
<evidence type="ECO:0000256" key="11">
    <source>
        <dbReference type="ARBA" id="ARBA00022840"/>
    </source>
</evidence>
<proteinExistence type="inferred from homology"/>
<gene>
    <name evidence="17" type="ORF">OMM_08373</name>
</gene>
<dbReference type="UniPathway" id="UPA00109">
    <property type="reaction ID" value="UER00182"/>
</dbReference>
<evidence type="ECO:0000256" key="15">
    <source>
        <dbReference type="ARBA" id="ARBA00048070"/>
    </source>
</evidence>
<dbReference type="PRINTS" id="PR00476">
    <property type="entry name" value="PHFRCTKINASE"/>
</dbReference>
<dbReference type="GO" id="GO:0046872">
    <property type="term" value="F:metal ion binding"/>
    <property type="evidence" value="ECO:0007669"/>
    <property type="project" value="UniProtKB-KW"/>
</dbReference>
<evidence type="ECO:0000313" key="18">
    <source>
        <dbReference type="Proteomes" id="UP000189670"/>
    </source>
</evidence>
<dbReference type="EMBL" id="ATBP01000329">
    <property type="protein sequence ID" value="ETR71046.1"/>
    <property type="molecule type" value="Genomic_DNA"/>
</dbReference>
<comment type="pathway">
    <text evidence="3">Carbohydrate degradation; glycolysis; D-glyceraldehyde 3-phosphate and glycerone phosphate from D-glucose: step 3/4.</text>
</comment>
<dbReference type="FunFam" id="3.40.50.460:FF:000008">
    <property type="entry name" value="ATP-dependent 6-phosphofructokinase"/>
    <property type="match status" value="1"/>
</dbReference>
<dbReference type="FunFam" id="3.40.50.460:FF:000007">
    <property type="entry name" value="ATP-dependent 6-phosphofructokinase"/>
    <property type="match status" value="1"/>
</dbReference>
<evidence type="ECO:0000256" key="14">
    <source>
        <dbReference type="ARBA" id="ARBA00038478"/>
    </source>
</evidence>
<evidence type="ECO:0000256" key="10">
    <source>
        <dbReference type="ARBA" id="ARBA00022777"/>
    </source>
</evidence>
<dbReference type="PANTHER" id="PTHR13697:SF4">
    <property type="entry name" value="ATP-DEPENDENT 6-PHOSPHOFRUCTOKINASE"/>
    <property type="match status" value="1"/>
</dbReference>
<comment type="caution">
    <text evidence="17">The sequence shown here is derived from an EMBL/GenBank/DDBJ whole genome shotgun (WGS) entry which is preliminary data.</text>
</comment>
<dbReference type="GO" id="GO:0061621">
    <property type="term" value="P:canonical glycolysis"/>
    <property type="evidence" value="ECO:0007669"/>
    <property type="project" value="TreeGrafter"/>
</dbReference>
<dbReference type="GO" id="GO:0005524">
    <property type="term" value="F:ATP binding"/>
    <property type="evidence" value="ECO:0007669"/>
    <property type="project" value="UniProtKB-KW"/>
</dbReference>
<dbReference type="NCBIfam" id="TIGR02478">
    <property type="entry name" value="6PF1K_euk"/>
    <property type="match status" value="1"/>
</dbReference>
<dbReference type="GO" id="GO:0006002">
    <property type="term" value="P:fructose 6-phosphate metabolic process"/>
    <property type="evidence" value="ECO:0007669"/>
    <property type="project" value="InterPro"/>
</dbReference>
<reference evidence="18" key="1">
    <citation type="submission" date="2012-11" db="EMBL/GenBank/DDBJ databases">
        <authorList>
            <person name="Lucero-Rivera Y.E."/>
            <person name="Tovar-Ramirez D."/>
        </authorList>
    </citation>
    <scope>NUCLEOTIDE SEQUENCE [LARGE SCALE GENOMIC DNA]</scope>
    <source>
        <strain evidence="18">Araruama</strain>
    </source>
</reference>
<dbReference type="SUPFAM" id="SSF53784">
    <property type="entry name" value="Phosphofructokinase"/>
    <property type="match status" value="2"/>
</dbReference>
<evidence type="ECO:0000256" key="7">
    <source>
        <dbReference type="ARBA" id="ARBA00022679"/>
    </source>
</evidence>
<dbReference type="PANTHER" id="PTHR13697">
    <property type="entry name" value="PHOSPHOFRUCTOKINASE"/>
    <property type="match status" value="1"/>
</dbReference>
<dbReference type="InterPro" id="IPR009161">
    <property type="entry name" value="6-Pfructokinase_euk"/>
</dbReference>
<accession>A0A1V1P8G0</accession>
<dbReference type="AlphaFoldDB" id="A0A1V1P8G0"/>
<dbReference type="GO" id="GO:0070095">
    <property type="term" value="F:fructose-6-phosphate binding"/>
    <property type="evidence" value="ECO:0007669"/>
    <property type="project" value="TreeGrafter"/>
</dbReference>
<keyword evidence="5" id="KW-0963">Cytoplasm</keyword>
<evidence type="ECO:0000256" key="4">
    <source>
        <dbReference type="ARBA" id="ARBA00012055"/>
    </source>
</evidence>
<dbReference type="Gene3D" id="3.40.50.460">
    <property type="entry name" value="Phosphofructokinase domain"/>
    <property type="match status" value="2"/>
</dbReference>
<feature type="domain" description="Phosphofructokinase" evidence="16">
    <location>
        <begin position="332"/>
        <end position="615"/>
    </location>
</feature>
<evidence type="ECO:0000256" key="2">
    <source>
        <dbReference type="ARBA" id="ARBA00004496"/>
    </source>
</evidence>
<feature type="non-terminal residue" evidence="17">
    <location>
        <position position="1"/>
    </location>
</feature>
<feature type="domain" description="Phosphofructokinase" evidence="16">
    <location>
        <begin position="1"/>
        <end position="247"/>
    </location>
</feature>
<dbReference type="Gene3D" id="3.40.50.450">
    <property type="match status" value="2"/>
</dbReference>
<dbReference type="GO" id="GO:0005945">
    <property type="term" value="C:6-phosphofructokinase complex"/>
    <property type="evidence" value="ECO:0007669"/>
    <property type="project" value="TreeGrafter"/>
</dbReference>
<organism evidence="17 18">
    <name type="scientific">Candidatus Magnetoglobus multicellularis str. Araruama</name>
    <dbReference type="NCBI Taxonomy" id="890399"/>
    <lineage>
        <taxon>Bacteria</taxon>
        <taxon>Pseudomonadati</taxon>
        <taxon>Thermodesulfobacteriota</taxon>
        <taxon>Desulfobacteria</taxon>
        <taxon>Desulfobacterales</taxon>
        <taxon>Desulfobacteraceae</taxon>
        <taxon>Candidatus Magnetoglobus</taxon>
    </lineage>
</organism>
<evidence type="ECO:0000256" key="5">
    <source>
        <dbReference type="ARBA" id="ARBA00022490"/>
    </source>
</evidence>
<keyword evidence="6" id="KW-0021">Allosteric enzyme</keyword>
<keyword evidence="9" id="KW-0547">Nucleotide-binding</keyword>
<evidence type="ECO:0000313" key="17">
    <source>
        <dbReference type="EMBL" id="ETR71046.1"/>
    </source>
</evidence>
<sequence>QRGGTKIGTARCKAFETRDGRRQAARNLLNLEITNLVVIGGDGSLTGANVFCQEWPELIQELLNAGDISNEIAKTCSQLKAVGLPASIDNDLYGSDMSIGTDTALHRITEAVDAISTTAASHQRTFVIEVMGRNCGYLALMGALASGADWVFIPEMPPPYEDWEEKMCSVLKTGRDSGRRDTIVIVAEGAIDRHGNTIHSSHVKNILEERLNEDVRVTILGHVQRGGAPSAYDRILGTFLGYSAVESLISKKSQNETLLIGMRGNNAKPAPLMECVNISHSVAESISKGDYDKAMQLRGNVFVDTYNSLYTLMKAREPSISNDLSQSNQSLRIAIMNCDAAAPGMNTAVRSAIRLGIDHGHTFLGIEHGFRGFIDGKIRKLDWFSVRGWATIGGAELGTSRKIPKGGEFYAIARHIEHHEIDAIIIIGGWSGYQTAYNFYQQRESYPAFKIPILCIPASIDNNLPGSEYSIGCDTAINNIIEAVDKIKQSAVATNRCIVVEVMGYYCGYLALMSGIATGAERVYLHEEGVTLKHLQKDLSYLKGSFQQGKRLGLIICNEKAHPVYNTNFIRDLLTAEGKKLFTVRRSILGHLQQGGDPTPMDRINATRLAIQGIKYLIDHARKEHPFAKFMGLKDGNVNFWDLSKFYDWTEKEYSRAKEKWWWNLRKIASILAQPAPHAL</sequence>
<keyword evidence="8" id="KW-0479">Metal-binding</keyword>
<evidence type="ECO:0000256" key="1">
    <source>
        <dbReference type="ARBA" id="ARBA00001946"/>
    </source>
</evidence>
<dbReference type="GO" id="GO:0030388">
    <property type="term" value="P:fructose 1,6-bisphosphate metabolic process"/>
    <property type="evidence" value="ECO:0007669"/>
    <property type="project" value="TreeGrafter"/>
</dbReference>
<keyword evidence="7" id="KW-0808">Transferase</keyword>
<keyword evidence="11" id="KW-0067">ATP-binding</keyword>
<evidence type="ECO:0000256" key="9">
    <source>
        <dbReference type="ARBA" id="ARBA00022741"/>
    </source>
</evidence>
<evidence type="ECO:0000256" key="3">
    <source>
        <dbReference type="ARBA" id="ARBA00004679"/>
    </source>
</evidence>
<dbReference type="GO" id="GO:0048029">
    <property type="term" value="F:monosaccharide binding"/>
    <property type="evidence" value="ECO:0007669"/>
    <property type="project" value="TreeGrafter"/>
</dbReference>
<comment type="cofactor">
    <cofactor evidence="1">
        <name>Mg(2+)</name>
        <dbReference type="ChEBI" id="CHEBI:18420"/>
    </cofactor>
</comment>
<comment type="subcellular location">
    <subcellularLocation>
        <location evidence="2">Cytoplasm</location>
    </subcellularLocation>
</comment>
<dbReference type="InterPro" id="IPR035966">
    <property type="entry name" value="PKF_sf"/>
</dbReference>
<comment type="similarity">
    <text evidence="14">Belongs to the phosphofructokinase type A (PFKA) family.</text>
</comment>
<dbReference type="InterPro" id="IPR022953">
    <property type="entry name" value="ATP_PFK"/>
</dbReference>
<protein>
    <recommendedName>
        <fullName evidence="4">6-phosphofructokinase</fullName>
        <ecNumber evidence="4">2.7.1.11</ecNumber>
    </recommendedName>
</protein>
<dbReference type="PROSITE" id="PS00433">
    <property type="entry name" value="PHOSPHOFRUCTOKINASE"/>
    <property type="match status" value="2"/>
</dbReference>
<dbReference type="EC" id="2.7.1.11" evidence="4"/>
<dbReference type="GO" id="GO:0003872">
    <property type="term" value="F:6-phosphofructokinase activity"/>
    <property type="evidence" value="ECO:0007669"/>
    <property type="project" value="UniProtKB-EC"/>
</dbReference>
<dbReference type="Pfam" id="PF00365">
    <property type="entry name" value="PFK"/>
    <property type="match status" value="2"/>
</dbReference>
<comment type="catalytic activity">
    <reaction evidence="15">
        <text>beta-D-fructose 6-phosphate + ATP = beta-D-fructose 1,6-bisphosphate + ADP + H(+)</text>
        <dbReference type="Rhea" id="RHEA:16109"/>
        <dbReference type="ChEBI" id="CHEBI:15378"/>
        <dbReference type="ChEBI" id="CHEBI:30616"/>
        <dbReference type="ChEBI" id="CHEBI:32966"/>
        <dbReference type="ChEBI" id="CHEBI:57634"/>
        <dbReference type="ChEBI" id="CHEBI:456216"/>
        <dbReference type="EC" id="2.7.1.11"/>
    </reaction>
</comment>
<keyword evidence="12" id="KW-0460">Magnesium</keyword>
<evidence type="ECO:0000256" key="8">
    <source>
        <dbReference type="ARBA" id="ARBA00022723"/>
    </source>
</evidence>
<dbReference type="GO" id="GO:0042802">
    <property type="term" value="F:identical protein binding"/>
    <property type="evidence" value="ECO:0007669"/>
    <property type="project" value="TreeGrafter"/>
</dbReference>